<keyword evidence="3" id="KW-1185">Reference proteome</keyword>
<proteinExistence type="predicted"/>
<feature type="region of interest" description="Disordered" evidence="1">
    <location>
        <begin position="151"/>
        <end position="175"/>
    </location>
</feature>
<reference evidence="2 3" key="1">
    <citation type="submission" date="2021-08" db="EMBL/GenBank/DDBJ databases">
        <title>Draft Genome Sequence of Phanerochaete sordida strain YK-624.</title>
        <authorList>
            <person name="Mori T."/>
            <person name="Dohra H."/>
            <person name="Suzuki T."/>
            <person name="Kawagishi H."/>
            <person name="Hirai H."/>
        </authorList>
    </citation>
    <scope>NUCLEOTIDE SEQUENCE [LARGE SCALE GENOMIC DNA]</scope>
    <source>
        <strain evidence="2 3">YK-624</strain>
    </source>
</reference>
<gene>
    <name evidence="2" type="ORF">PsYK624_001610</name>
</gene>
<dbReference type="AlphaFoldDB" id="A0A9P3L6I9"/>
<evidence type="ECO:0000313" key="2">
    <source>
        <dbReference type="EMBL" id="GJE84086.1"/>
    </source>
</evidence>
<feature type="region of interest" description="Disordered" evidence="1">
    <location>
        <begin position="330"/>
        <end position="351"/>
    </location>
</feature>
<evidence type="ECO:0000313" key="3">
    <source>
        <dbReference type="Proteomes" id="UP000703269"/>
    </source>
</evidence>
<protein>
    <submittedName>
        <fullName evidence="2">Uncharacterized protein</fullName>
    </submittedName>
</protein>
<name>A0A9P3L6I9_9APHY</name>
<organism evidence="2 3">
    <name type="scientific">Phanerochaete sordida</name>
    <dbReference type="NCBI Taxonomy" id="48140"/>
    <lineage>
        <taxon>Eukaryota</taxon>
        <taxon>Fungi</taxon>
        <taxon>Dikarya</taxon>
        <taxon>Basidiomycota</taxon>
        <taxon>Agaricomycotina</taxon>
        <taxon>Agaricomycetes</taxon>
        <taxon>Polyporales</taxon>
        <taxon>Phanerochaetaceae</taxon>
        <taxon>Phanerochaete</taxon>
    </lineage>
</organism>
<sequence>MHASWHALILKLAGNTGGLLDSTSGFLSAWSSNALTYGRRQLLLSSSFPCALRPAYFEPYRARLLPPSKPTSTLLPRRATISIPLRDASGTLRARRPSKVLTKPLGARPPAARVGPVARLLGGRRPSVLRALAPRVPGSRCTSAAPAACSRTAETASRAPRPPASPCVPRSRNQDHQQLLRPSRAAQTCAAASLVAPPPASATRTCLHGRLPARSSICSQLPSPDHLAPPPFLGPPRRFSLAAAAFLAELRRRRALASHALAGARRAWLVVAGLRCPSGPARAGRRAPRGRDRAARRGAAPAGVTTTALARAAPGRARAARDCAARVRGCAASRREPRAGAPAPSRRRVRR</sequence>
<evidence type="ECO:0000256" key="1">
    <source>
        <dbReference type="SAM" id="MobiDB-lite"/>
    </source>
</evidence>
<dbReference type="EMBL" id="BPQB01000001">
    <property type="protein sequence ID" value="GJE84086.1"/>
    <property type="molecule type" value="Genomic_DNA"/>
</dbReference>
<comment type="caution">
    <text evidence="2">The sequence shown here is derived from an EMBL/GenBank/DDBJ whole genome shotgun (WGS) entry which is preliminary data.</text>
</comment>
<accession>A0A9P3L6I9</accession>
<dbReference type="Proteomes" id="UP000703269">
    <property type="component" value="Unassembled WGS sequence"/>
</dbReference>
<feature type="region of interest" description="Disordered" evidence="1">
    <location>
        <begin position="279"/>
        <end position="305"/>
    </location>
</feature>